<dbReference type="GO" id="GO:0005794">
    <property type="term" value="C:Golgi apparatus"/>
    <property type="evidence" value="ECO:0007669"/>
    <property type="project" value="UniProtKB-SubCell"/>
</dbReference>
<dbReference type="GO" id="GO:0006890">
    <property type="term" value="P:retrograde vesicle-mediated transport, Golgi to endoplasmic reticulum"/>
    <property type="evidence" value="ECO:0007669"/>
    <property type="project" value="InterPro"/>
</dbReference>
<proteinExistence type="inferred from homology"/>
<keyword evidence="6 9" id="KW-0472">Membrane</keyword>
<name>A0A8D9EJ97_9HEMI</name>
<protein>
    <submittedName>
        <fullName evidence="11">Vesicle-trafficking protein SEC22a</fullName>
    </submittedName>
</protein>
<sequence length="319" mass="36738">MIHSAIILRTGDGLTLTSSADERNQDTIQEGHKKYLKLLAKNVKKLDNKCFINLGPSNLYFIKNLDIMTYIAIVDVRYPTTLSICFLKEIQNEFSGKYDARDIANMRRPYSCIEFNEDILKMIKRYNRPQSLTTRIDLQEINKELQGDPLKQLTLYDLEPKPVIHHTNHRKTSSSHAKPSDNLFAVGGNLKTGVGALSRLECLHWYHYIFLVLCFMTGLLSAFRWFEFDSTHDSDSSFPYIFALHSLSSFVQILFLVKAGYQGWKYYFHFNLLSSLFASYLMLPYTDDVLVIINLVVSVGMHVVTMTRSHVSKRPQSLV</sequence>
<feature type="transmembrane region" description="Helical" evidence="9">
    <location>
        <begin position="264"/>
        <end position="283"/>
    </location>
</feature>
<dbReference type="AlphaFoldDB" id="A0A8D9EJ97"/>
<feature type="transmembrane region" description="Helical" evidence="9">
    <location>
        <begin position="289"/>
        <end position="307"/>
    </location>
</feature>
<dbReference type="GO" id="GO:0006888">
    <property type="term" value="P:endoplasmic reticulum to Golgi vesicle-mediated transport"/>
    <property type="evidence" value="ECO:0007669"/>
    <property type="project" value="InterPro"/>
</dbReference>
<keyword evidence="4" id="KW-0653">Protein transport</keyword>
<dbReference type="EMBL" id="HBUF01542322">
    <property type="protein sequence ID" value="CAG6755535.1"/>
    <property type="molecule type" value="Transcribed_RNA"/>
</dbReference>
<dbReference type="PANTHER" id="PTHR45837">
    <property type="entry name" value="VESICLE-TRAFFICKING PROTEIN SEC22B"/>
    <property type="match status" value="1"/>
</dbReference>
<keyword evidence="5" id="KW-0175">Coiled coil</keyword>
<evidence type="ECO:0000256" key="1">
    <source>
        <dbReference type="ARBA" id="ARBA00004163"/>
    </source>
</evidence>
<dbReference type="GO" id="GO:0005484">
    <property type="term" value="F:SNAP receptor activity"/>
    <property type="evidence" value="ECO:0007669"/>
    <property type="project" value="InterPro"/>
</dbReference>
<comment type="similarity">
    <text evidence="3">Belongs to the synaptobrevin family.</text>
</comment>
<keyword evidence="9" id="KW-1133">Transmembrane helix</keyword>
<dbReference type="SMART" id="SM01270">
    <property type="entry name" value="Longin"/>
    <property type="match status" value="1"/>
</dbReference>
<dbReference type="GO" id="GO:0015031">
    <property type="term" value="P:protein transport"/>
    <property type="evidence" value="ECO:0007669"/>
    <property type="project" value="UniProtKB-KW"/>
</dbReference>
<evidence type="ECO:0000256" key="9">
    <source>
        <dbReference type="SAM" id="Phobius"/>
    </source>
</evidence>
<dbReference type="InterPro" id="IPR010908">
    <property type="entry name" value="Longin_dom"/>
</dbReference>
<dbReference type="GO" id="GO:0005789">
    <property type="term" value="C:endoplasmic reticulum membrane"/>
    <property type="evidence" value="ECO:0007669"/>
    <property type="project" value="UniProtKB-SubCell"/>
</dbReference>
<dbReference type="EMBL" id="HBUF01542321">
    <property type="protein sequence ID" value="CAG6755532.1"/>
    <property type="molecule type" value="Transcribed_RNA"/>
</dbReference>
<organism evidence="11">
    <name type="scientific">Cacopsylla melanoneura</name>
    <dbReference type="NCBI Taxonomy" id="428564"/>
    <lineage>
        <taxon>Eukaryota</taxon>
        <taxon>Metazoa</taxon>
        <taxon>Ecdysozoa</taxon>
        <taxon>Arthropoda</taxon>
        <taxon>Hexapoda</taxon>
        <taxon>Insecta</taxon>
        <taxon>Pterygota</taxon>
        <taxon>Neoptera</taxon>
        <taxon>Paraneoptera</taxon>
        <taxon>Hemiptera</taxon>
        <taxon>Sternorrhyncha</taxon>
        <taxon>Psylloidea</taxon>
        <taxon>Psyllidae</taxon>
        <taxon>Psyllinae</taxon>
        <taxon>Cacopsylla</taxon>
    </lineage>
</organism>
<evidence type="ECO:0000256" key="2">
    <source>
        <dbReference type="ARBA" id="ARBA00004223"/>
    </source>
</evidence>
<evidence type="ECO:0000259" key="10">
    <source>
        <dbReference type="PROSITE" id="PS50859"/>
    </source>
</evidence>
<dbReference type="Gene3D" id="3.30.450.50">
    <property type="entry name" value="Longin domain"/>
    <property type="match status" value="1"/>
</dbReference>
<evidence type="ECO:0000313" key="11">
    <source>
        <dbReference type="EMBL" id="CAG6755532.1"/>
    </source>
</evidence>
<dbReference type="PROSITE" id="PS50859">
    <property type="entry name" value="LONGIN"/>
    <property type="match status" value="1"/>
</dbReference>
<evidence type="ECO:0000256" key="8">
    <source>
        <dbReference type="ARBA" id="ARBA00024188"/>
    </source>
</evidence>
<feature type="transmembrane region" description="Helical" evidence="9">
    <location>
        <begin position="205"/>
        <end position="226"/>
    </location>
</feature>
<dbReference type="Pfam" id="PF13774">
    <property type="entry name" value="Longin"/>
    <property type="match status" value="1"/>
</dbReference>
<evidence type="ECO:0000256" key="7">
    <source>
        <dbReference type="ARBA" id="ARBA00024173"/>
    </source>
</evidence>
<dbReference type="CDD" id="cd14824">
    <property type="entry name" value="Longin"/>
    <property type="match status" value="1"/>
</dbReference>
<comment type="function">
    <text evidence="7">SNARE involved in targeting and fusion of ER-derived transport vesicles with the Golgi complex as well as Golgi-derived retrograde transport vesicles with the ER.</text>
</comment>
<dbReference type="InterPro" id="IPR044565">
    <property type="entry name" value="Sec22"/>
</dbReference>
<feature type="domain" description="Longin" evidence="10">
    <location>
        <begin position="6"/>
        <end position="119"/>
    </location>
</feature>
<accession>A0A8D9EJ97</accession>
<feature type="transmembrane region" description="Helical" evidence="9">
    <location>
        <begin position="238"/>
        <end position="257"/>
    </location>
</feature>
<keyword evidence="9" id="KW-0812">Transmembrane</keyword>
<evidence type="ECO:0000256" key="4">
    <source>
        <dbReference type="ARBA" id="ARBA00022927"/>
    </source>
</evidence>
<keyword evidence="4" id="KW-0813">Transport</keyword>
<dbReference type="SUPFAM" id="SSF64356">
    <property type="entry name" value="SNARE-like"/>
    <property type="match status" value="1"/>
</dbReference>
<dbReference type="EMBL" id="HBUF01046031">
    <property type="protein sequence ID" value="CAG6619695.1"/>
    <property type="molecule type" value="Transcribed_RNA"/>
</dbReference>
<comment type="subcellular location">
    <subcellularLocation>
        <location evidence="1">Endoplasmic reticulum membrane</location>
        <topology evidence="1">Single-pass type IV membrane protein</topology>
    </subcellularLocation>
    <subcellularLocation>
        <location evidence="8">Golgi apparatus</location>
        <location evidence="8">cis-Golgi network membrane</location>
    </subcellularLocation>
    <subcellularLocation>
        <location evidence="2">Melanosome</location>
    </subcellularLocation>
</comment>
<evidence type="ECO:0000256" key="6">
    <source>
        <dbReference type="ARBA" id="ARBA00023136"/>
    </source>
</evidence>
<evidence type="ECO:0000256" key="3">
    <source>
        <dbReference type="ARBA" id="ARBA00008025"/>
    </source>
</evidence>
<reference evidence="11" key="1">
    <citation type="submission" date="2021-05" db="EMBL/GenBank/DDBJ databases">
        <authorList>
            <person name="Alioto T."/>
            <person name="Alioto T."/>
            <person name="Gomez Garrido J."/>
        </authorList>
    </citation>
    <scope>NUCLEOTIDE SEQUENCE</scope>
</reference>
<evidence type="ECO:0000256" key="5">
    <source>
        <dbReference type="ARBA" id="ARBA00023054"/>
    </source>
</evidence>
<dbReference type="InterPro" id="IPR011012">
    <property type="entry name" value="Longin-like_dom_sf"/>
</dbReference>